<dbReference type="EC" id="3.2.2.9" evidence="2"/>
<evidence type="ECO:0000256" key="3">
    <source>
        <dbReference type="ARBA" id="ARBA00022605"/>
    </source>
</evidence>
<keyword evidence="7" id="KW-0326">Glycosidase</keyword>
<dbReference type="GO" id="GO:0008930">
    <property type="term" value="F:methylthioadenosine nucleosidase activity"/>
    <property type="evidence" value="ECO:0007669"/>
    <property type="project" value="InterPro"/>
</dbReference>
<keyword evidence="3" id="KW-0028">Amino-acid biosynthesis</keyword>
<dbReference type="InterPro" id="IPR035994">
    <property type="entry name" value="Nucleoside_phosphorylase_sf"/>
</dbReference>
<dbReference type="Proteomes" id="UP000474024">
    <property type="component" value="Unassembled WGS sequence"/>
</dbReference>
<dbReference type="PANTHER" id="PTHR46832:SF1">
    <property type="entry name" value="5'-METHYLTHIOADENOSINE_S-ADENOSYLHOMOCYSTEINE NUCLEOSIDASE"/>
    <property type="match status" value="1"/>
</dbReference>
<evidence type="ECO:0000256" key="5">
    <source>
        <dbReference type="ARBA" id="ARBA00023167"/>
    </source>
</evidence>
<dbReference type="PANTHER" id="PTHR46832">
    <property type="entry name" value="5'-METHYLTHIOADENOSINE/S-ADENOSYLHOMOCYSTEINE NUCLEOSIDASE"/>
    <property type="match status" value="1"/>
</dbReference>
<accession>A0A6L5YPM9</accession>
<evidence type="ECO:0000256" key="2">
    <source>
        <dbReference type="ARBA" id="ARBA00011974"/>
    </source>
</evidence>
<dbReference type="GO" id="GO:0019284">
    <property type="term" value="P:L-methionine salvage from S-adenosylmethionine"/>
    <property type="evidence" value="ECO:0007669"/>
    <property type="project" value="TreeGrafter"/>
</dbReference>
<evidence type="ECO:0000256" key="4">
    <source>
        <dbReference type="ARBA" id="ARBA00022801"/>
    </source>
</evidence>
<dbReference type="GO" id="GO:0019509">
    <property type="term" value="P:L-methionine salvage from methylthioadenosine"/>
    <property type="evidence" value="ECO:0007669"/>
    <property type="project" value="UniProtKB-UniPathway"/>
</dbReference>
<gene>
    <name evidence="7" type="ORF">FYJ75_04780</name>
</gene>
<keyword evidence="4 7" id="KW-0378">Hydrolase</keyword>
<evidence type="ECO:0000313" key="8">
    <source>
        <dbReference type="Proteomes" id="UP000474024"/>
    </source>
</evidence>
<dbReference type="GO" id="GO:0009164">
    <property type="term" value="P:nucleoside catabolic process"/>
    <property type="evidence" value="ECO:0007669"/>
    <property type="project" value="InterPro"/>
</dbReference>
<dbReference type="NCBIfam" id="TIGR01704">
    <property type="entry name" value="MTA_SAH-Nsdase"/>
    <property type="match status" value="1"/>
</dbReference>
<dbReference type="GO" id="GO:0008782">
    <property type="term" value="F:adenosylhomocysteine nucleosidase activity"/>
    <property type="evidence" value="ECO:0007669"/>
    <property type="project" value="UniProtKB-EC"/>
</dbReference>
<comment type="caution">
    <text evidence="7">The sequence shown here is derived from an EMBL/GenBank/DDBJ whole genome shotgun (WGS) entry which is preliminary data.</text>
</comment>
<name>A0A6L5YPM9_9FIRM</name>
<feature type="domain" description="Nucleoside phosphorylase" evidence="6">
    <location>
        <begin position="2"/>
        <end position="225"/>
    </location>
</feature>
<keyword evidence="5" id="KW-0486">Methionine biosynthesis</keyword>
<dbReference type="RefSeq" id="WP_154429316.1">
    <property type="nucleotide sequence ID" value="NZ_VUNI01000005.1"/>
</dbReference>
<evidence type="ECO:0000313" key="7">
    <source>
        <dbReference type="EMBL" id="MST74350.1"/>
    </source>
</evidence>
<keyword evidence="8" id="KW-1185">Reference proteome</keyword>
<dbReference type="CDD" id="cd09008">
    <property type="entry name" value="MTAN"/>
    <property type="match status" value="1"/>
</dbReference>
<proteinExistence type="predicted"/>
<dbReference type="InterPro" id="IPR000845">
    <property type="entry name" value="Nucleoside_phosphorylase_d"/>
</dbReference>
<protein>
    <recommendedName>
        <fullName evidence="2">adenosylhomocysteine nucleosidase</fullName>
        <ecNumber evidence="2">3.2.2.9</ecNumber>
    </recommendedName>
</protein>
<dbReference type="SUPFAM" id="SSF53167">
    <property type="entry name" value="Purine and uridine phosphorylases"/>
    <property type="match status" value="1"/>
</dbReference>
<evidence type="ECO:0000256" key="1">
    <source>
        <dbReference type="ARBA" id="ARBA00004945"/>
    </source>
</evidence>
<dbReference type="EMBL" id="VUNI01000005">
    <property type="protein sequence ID" value="MST74350.1"/>
    <property type="molecule type" value="Genomic_DNA"/>
</dbReference>
<dbReference type="InterPro" id="IPR010049">
    <property type="entry name" value="MTA_SAH_Nsdase"/>
</dbReference>
<dbReference type="AlphaFoldDB" id="A0A6L5YPM9"/>
<sequence>MKIGIIGAMQMEIDNLKESLENSKTENVSGVEFVSGTVAGVEVVAAVCGIGKVFAAICTEAMILKYNVDMIVNIGVAGTLCKELGVMDVAVADKVVQHDMNTSALGDPVGLLSGINQIFLPCNESMMELLEKCLADKGMKYKVGTIATGDMFMHKAEQKAKLHERFEAIAAEMEGGSIGHVCYVNKVPFAILRTISDGEGGAMDYATFAEKAAELGIEVIVEFIKRSGELNL</sequence>
<dbReference type="NCBIfam" id="NF004079">
    <property type="entry name" value="PRK05584.1"/>
    <property type="match status" value="1"/>
</dbReference>
<organism evidence="7 8">
    <name type="scientific">Roseburia porci</name>
    <dbReference type="NCBI Taxonomy" id="2605790"/>
    <lineage>
        <taxon>Bacteria</taxon>
        <taxon>Bacillati</taxon>
        <taxon>Bacillota</taxon>
        <taxon>Clostridia</taxon>
        <taxon>Lachnospirales</taxon>
        <taxon>Lachnospiraceae</taxon>
        <taxon>Roseburia</taxon>
    </lineage>
</organism>
<reference evidence="7 8" key="1">
    <citation type="submission" date="2019-08" db="EMBL/GenBank/DDBJ databases">
        <title>In-depth cultivation of the pig gut microbiome towards novel bacterial diversity and tailored functional studies.</title>
        <authorList>
            <person name="Wylensek D."/>
            <person name="Hitch T.C.A."/>
            <person name="Clavel T."/>
        </authorList>
    </citation>
    <scope>NUCLEOTIDE SEQUENCE [LARGE SCALE GENOMIC DNA]</scope>
    <source>
        <strain evidence="7 8">MUC/MUC-530-WT-4D</strain>
    </source>
</reference>
<dbReference type="Gene3D" id="3.40.50.1580">
    <property type="entry name" value="Nucleoside phosphorylase domain"/>
    <property type="match status" value="1"/>
</dbReference>
<dbReference type="UniPathway" id="UPA00904">
    <property type="reaction ID" value="UER00871"/>
</dbReference>
<comment type="pathway">
    <text evidence="1">Amino-acid biosynthesis; L-methionine biosynthesis via salvage pathway; S-methyl-5-thio-alpha-D-ribose 1-phosphate from S-methyl-5'-thioadenosine (hydrolase route): step 1/2.</text>
</comment>
<evidence type="ECO:0000259" key="6">
    <source>
        <dbReference type="Pfam" id="PF01048"/>
    </source>
</evidence>
<dbReference type="Pfam" id="PF01048">
    <property type="entry name" value="PNP_UDP_1"/>
    <property type="match status" value="1"/>
</dbReference>
<dbReference type="GO" id="GO:0005829">
    <property type="term" value="C:cytosol"/>
    <property type="evidence" value="ECO:0007669"/>
    <property type="project" value="TreeGrafter"/>
</dbReference>